<protein>
    <submittedName>
        <fullName evidence="1">Uncharacterized protein</fullName>
    </submittedName>
</protein>
<accession>A0A1G2Q055</accession>
<gene>
    <name evidence="1" type="ORF">A2Z62_01320</name>
</gene>
<dbReference type="AlphaFoldDB" id="A0A1G2Q055"/>
<evidence type="ECO:0000313" key="1">
    <source>
        <dbReference type="EMBL" id="OHA53943.1"/>
    </source>
</evidence>
<dbReference type="STRING" id="1802370.A2Z62_01320"/>
<comment type="caution">
    <text evidence="1">The sequence shown here is derived from an EMBL/GenBank/DDBJ whole genome shotgun (WGS) entry which is preliminary data.</text>
</comment>
<name>A0A1G2Q055_9BACT</name>
<reference evidence="1 2" key="1">
    <citation type="journal article" date="2016" name="Nat. Commun.">
        <title>Thousands of microbial genomes shed light on interconnected biogeochemical processes in an aquifer system.</title>
        <authorList>
            <person name="Anantharaman K."/>
            <person name="Brown C.T."/>
            <person name="Hug L.A."/>
            <person name="Sharon I."/>
            <person name="Castelle C.J."/>
            <person name="Probst A.J."/>
            <person name="Thomas B.C."/>
            <person name="Singh A."/>
            <person name="Wilkins M.J."/>
            <person name="Karaoz U."/>
            <person name="Brodie E.L."/>
            <person name="Williams K.H."/>
            <person name="Hubbard S.S."/>
            <person name="Banfield J.F."/>
        </authorList>
    </citation>
    <scope>NUCLEOTIDE SEQUENCE [LARGE SCALE GENOMIC DNA]</scope>
</reference>
<sequence>MKTLTRKELDRQDFVDNEIFELIQKLLPPSKKIEWDIEAIGTVRDIIRKQTVNKQKLISEIKFYP</sequence>
<proteinExistence type="predicted"/>
<evidence type="ECO:0000313" key="2">
    <source>
        <dbReference type="Proteomes" id="UP000177649"/>
    </source>
</evidence>
<dbReference type="EMBL" id="MHTA01000026">
    <property type="protein sequence ID" value="OHA53943.1"/>
    <property type="molecule type" value="Genomic_DNA"/>
</dbReference>
<organism evidence="1 2">
    <name type="scientific">Candidatus Terrybacteria bacterium RIFCSPLOWO2_02_42_20</name>
    <dbReference type="NCBI Taxonomy" id="1802370"/>
    <lineage>
        <taxon>Bacteria</taxon>
        <taxon>Candidatus Terryibacteriota</taxon>
    </lineage>
</organism>
<dbReference type="Proteomes" id="UP000177649">
    <property type="component" value="Unassembled WGS sequence"/>
</dbReference>